<dbReference type="KEGG" id="pcol:F1325_16965"/>
<protein>
    <recommendedName>
        <fullName evidence="4">Type III secretion system protein PrgH</fullName>
    </recommendedName>
</protein>
<organism evidence="2 3">
    <name type="scientific">Proteus columbae</name>
    <dbReference type="NCBI Taxonomy" id="1987580"/>
    <lineage>
        <taxon>Bacteria</taxon>
        <taxon>Pseudomonadati</taxon>
        <taxon>Pseudomonadota</taxon>
        <taxon>Gammaproteobacteria</taxon>
        <taxon>Enterobacterales</taxon>
        <taxon>Morganellaceae</taxon>
        <taxon>Proteus</taxon>
    </lineage>
</organism>
<keyword evidence="3" id="KW-1185">Reference proteome</keyword>
<dbReference type="Proteomes" id="UP000464700">
    <property type="component" value="Chromosome"/>
</dbReference>
<proteinExistence type="predicted"/>
<keyword evidence="1" id="KW-0472">Membrane</keyword>
<evidence type="ECO:0000313" key="3">
    <source>
        <dbReference type="Proteomes" id="UP000464700"/>
    </source>
</evidence>
<keyword evidence="1" id="KW-0812">Transmembrane</keyword>
<dbReference type="AlphaFoldDB" id="A0A6I7DCY8"/>
<keyword evidence="1" id="KW-1133">Transmembrane helix</keyword>
<dbReference type="RefSeq" id="WP_109373242.1">
    <property type="nucleotide sequence ID" value="NZ_CP043925.1"/>
</dbReference>
<sequence>MLYYIYILSGPLKGTIIPLPPNRYSLFLYNKECIENKEENDKTILYIPCDKQEDEKKLAIILDEDNSENNKYRIESSLIQKEIDKEYPLEIDSPIYSNDTPIFLISDKNDLSLASFDFKKKKKTGIINKKIILLLTLITLFFIALVFYIKRPTEEKIIPTVSKSLNFKGYQGKNGYYCIYDNLYPTSKIESALENKIIYLEKVKNLSTGNNHQKVHIIFKDKFKPIVSFFYHNETEKLKMINNINSDFSKNCQPTIKGISIPNMINDINEFELTKTIGYTIEEKNNGLTFIFDDALNITNKEKLDTYIKKQTAIFGRKFIFYRENISNPMLKNKATLQEDHGYIFLDNQHRYFPQG</sequence>
<gene>
    <name evidence="2" type="ORF">F1325_16965</name>
</gene>
<accession>A0A6I7DCY8</accession>
<feature type="transmembrane region" description="Helical" evidence="1">
    <location>
        <begin position="131"/>
        <end position="149"/>
    </location>
</feature>
<reference evidence="2 3" key="1">
    <citation type="submission" date="2019-09" db="EMBL/GenBank/DDBJ databases">
        <title>Emergence of a chromosome-mediated tetracycline resistance gene in Proteus strain.</title>
        <authorList>
            <person name="He D."/>
            <person name="Wang L."/>
        </authorList>
    </citation>
    <scope>NUCLEOTIDE SEQUENCE [LARGE SCALE GENOMIC DNA]</scope>
    <source>
        <strain evidence="2 3">T60</strain>
    </source>
</reference>
<evidence type="ECO:0000256" key="1">
    <source>
        <dbReference type="SAM" id="Phobius"/>
    </source>
</evidence>
<dbReference type="EMBL" id="CP043925">
    <property type="protein sequence ID" value="QHN12033.1"/>
    <property type="molecule type" value="Genomic_DNA"/>
</dbReference>
<evidence type="ECO:0000313" key="2">
    <source>
        <dbReference type="EMBL" id="QHN12033.1"/>
    </source>
</evidence>
<evidence type="ECO:0008006" key="4">
    <source>
        <dbReference type="Google" id="ProtNLM"/>
    </source>
</evidence>
<name>A0A6I7DCY8_9GAMM</name>